<sequence length="263" mass="28176">MSDRRPTPKTVTVLRTQRLSESLVRLVVGGDSLADFDPIHADSYVKVCFDGGTENADGAGRPRMRTYTVRTFDPAARELTLDFVVHGDSGLAGPWAAAAQVGDEVRLLGPGGGYSPSAEADWHLLAGDESALPAIAAALERLPEGAVAHAFVEVHGPGDEIELATGAGTTVSWLHRGTGAVGSRLVEAVTEWEPPAGEGQWFVHGEAGVVKALRRYLRLELGVPMSQLSISGYWRLGVDDEGWRAVKREWNQELEDAERAVAS</sequence>
<protein>
    <submittedName>
        <fullName evidence="2">NADPH-dependent ferric siderophore reductase, contains FAD-binding and SIP domains</fullName>
    </submittedName>
</protein>
<evidence type="ECO:0000313" key="3">
    <source>
        <dbReference type="Proteomes" id="UP000186132"/>
    </source>
</evidence>
<gene>
    <name evidence="2" type="ORF">SAMN05443575_2100</name>
</gene>
<proteinExistence type="predicted"/>
<dbReference type="InterPro" id="IPR017927">
    <property type="entry name" value="FAD-bd_FR_type"/>
</dbReference>
<accession>A0A1M5KAI4</accession>
<reference evidence="2 3" key="1">
    <citation type="submission" date="2016-11" db="EMBL/GenBank/DDBJ databases">
        <authorList>
            <person name="Jaros S."/>
            <person name="Januszkiewicz K."/>
            <person name="Wedrychowicz H."/>
        </authorList>
    </citation>
    <scope>NUCLEOTIDE SEQUENCE [LARGE SCALE GENOMIC DNA]</scope>
    <source>
        <strain evidence="2 3">DSM 45627</strain>
    </source>
</reference>
<organism evidence="2 3">
    <name type="scientific">Jatrophihabitans endophyticus</name>
    <dbReference type="NCBI Taxonomy" id="1206085"/>
    <lineage>
        <taxon>Bacteria</taxon>
        <taxon>Bacillati</taxon>
        <taxon>Actinomycetota</taxon>
        <taxon>Actinomycetes</taxon>
        <taxon>Jatrophihabitantales</taxon>
        <taxon>Jatrophihabitantaceae</taxon>
        <taxon>Jatrophihabitans</taxon>
    </lineage>
</organism>
<dbReference type="Proteomes" id="UP000186132">
    <property type="component" value="Unassembled WGS sequence"/>
</dbReference>
<dbReference type="AlphaFoldDB" id="A0A1M5KAI4"/>
<keyword evidence="3" id="KW-1185">Reference proteome</keyword>
<evidence type="ECO:0000259" key="1">
    <source>
        <dbReference type="PROSITE" id="PS51384"/>
    </source>
</evidence>
<dbReference type="EMBL" id="FQVU01000003">
    <property type="protein sequence ID" value="SHG49856.1"/>
    <property type="molecule type" value="Genomic_DNA"/>
</dbReference>
<dbReference type="InterPro" id="IPR039261">
    <property type="entry name" value="FNR_nucleotide-bd"/>
</dbReference>
<dbReference type="PROSITE" id="PS51384">
    <property type="entry name" value="FAD_FR"/>
    <property type="match status" value="1"/>
</dbReference>
<dbReference type="Gene3D" id="3.40.50.80">
    <property type="entry name" value="Nucleotide-binding domain of ferredoxin-NADP reductase (FNR) module"/>
    <property type="match status" value="1"/>
</dbReference>
<dbReference type="STRING" id="1206085.SAMN05443575_2100"/>
<dbReference type="Pfam" id="PF08021">
    <property type="entry name" value="FAD_binding_9"/>
    <property type="match status" value="1"/>
</dbReference>
<feature type="domain" description="FAD-binding FR-type" evidence="1">
    <location>
        <begin position="6"/>
        <end position="117"/>
    </location>
</feature>
<dbReference type="Pfam" id="PF04954">
    <property type="entry name" value="SIP"/>
    <property type="match status" value="1"/>
</dbReference>
<dbReference type="InterPro" id="IPR007037">
    <property type="entry name" value="SIP_rossman_dom"/>
</dbReference>
<dbReference type="PANTHER" id="PTHR30157">
    <property type="entry name" value="FERRIC REDUCTASE, NADPH-DEPENDENT"/>
    <property type="match status" value="1"/>
</dbReference>
<name>A0A1M5KAI4_9ACTN</name>
<dbReference type="RefSeq" id="WP_073389798.1">
    <property type="nucleotide sequence ID" value="NZ_FQVU01000003.1"/>
</dbReference>
<dbReference type="InterPro" id="IPR017938">
    <property type="entry name" value="Riboflavin_synthase-like_b-brl"/>
</dbReference>
<dbReference type="InterPro" id="IPR013113">
    <property type="entry name" value="SIP_FAD-bd"/>
</dbReference>
<dbReference type="GO" id="GO:0016491">
    <property type="term" value="F:oxidoreductase activity"/>
    <property type="evidence" value="ECO:0007669"/>
    <property type="project" value="InterPro"/>
</dbReference>
<dbReference type="PANTHER" id="PTHR30157:SF0">
    <property type="entry name" value="NADPH-DEPENDENT FERRIC-CHELATE REDUCTASE"/>
    <property type="match status" value="1"/>
</dbReference>
<dbReference type="CDD" id="cd06193">
    <property type="entry name" value="siderophore_interacting"/>
    <property type="match status" value="1"/>
</dbReference>
<dbReference type="InterPro" id="IPR039374">
    <property type="entry name" value="SIP_fam"/>
</dbReference>
<evidence type="ECO:0000313" key="2">
    <source>
        <dbReference type="EMBL" id="SHG49856.1"/>
    </source>
</evidence>
<dbReference type="OrthoDB" id="3291337at2"/>
<dbReference type="Gene3D" id="2.40.30.10">
    <property type="entry name" value="Translation factors"/>
    <property type="match status" value="1"/>
</dbReference>
<dbReference type="SUPFAM" id="SSF63380">
    <property type="entry name" value="Riboflavin synthase domain-like"/>
    <property type="match status" value="1"/>
</dbReference>